<evidence type="ECO:0000256" key="4">
    <source>
        <dbReference type="ARBA" id="ARBA00022833"/>
    </source>
</evidence>
<dbReference type="EMBL" id="JBHULH010000012">
    <property type="protein sequence ID" value="MFD2568972.1"/>
    <property type="molecule type" value="Genomic_DNA"/>
</dbReference>
<evidence type="ECO:0000313" key="9">
    <source>
        <dbReference type="Proteomes" id="UP001597508"/>
    </source>
</evidence>
<accession>A0ABW5M032</accession>
<dbReference type="EC" id="4.2.1.1" evidence="2"/>
<keyword evidence="3" id="KW-0479">Metal-binding</keyword>
<dbReference type="InterPro" id="IPR036398">
    <property type="entry name" value="CA_dom_sf"/>
</dbReference>
<protein>
    <recommendedName>
        <fullName evidence="2">carbonic anhydrase</fullName>
        <ecNumber evidence="2">4.2.1.1</ecNumber>
    </recommendedName>
</protein>
<name>A0ABW5M032_9FLAO</name>
<comment type="similarity">
    <text evidence="1">Belongs to the alpha-carbonic anhydrase family.</text>
</comment>
<dbReference type="InterPro" id="IPR023561">
    <property type="entry name" value="Carbonic_anhydrase_a-class"/>
</dbReference>
<dbReference type="PANTHER" id="PTHR18952">
    <property type="entry name" value="CARBONIC ANHYDRASE"/>
    <property type="match status" value="1"/>
</dbReference>
<evidence type="ECO:0000256" key="6">
    <source>
        <dbReference type="ARBA" id="ARBA00048348"/>
    </source>
</evidence>
<evidence type="ECO:0000313" key="8">
    <source>
        <dbReference type="EMBL" id="MFD2568972.1"/>
    </source>
</evidence>
<keyword evidence="4" id="KW-0862">Zinc</keyword>
<dbReference type="Gene3D" id="3.10.200.10">
    <property type="entry name" value="Alpha carbonic anhydrase"/>
    <property type="match status" value="1"/>
</dbReference>
<feature type="domain" description="Alpha-carbonic anhydrase" evidence="7">
    <location>
        <begin position="56"/>
        <end position="282"/>
    </location>
</feature>
<dbReference type="PROSITE" id="PS51144">
    <property type="entry name" value="ALPHA_CA_2"/>
    <property type="match status" value="1"/>
</dbReference>
<dbReference type="Proteomes" id="UP001597508">
    <property type="component" value="Unassembled WGS sequence"/>
</dbReference>
<proteinExistence type="inferred from homology"/>
<gene>
    <name evidence="8" type="ORF">ACFSRZ_16470</name>
</gene>
<dbReference type="InterPro" id="IPR001148">
    <property type="entry name" value="CA_dom"/>
</dbReference>
<dbReference type="CDD" id="cd03124">
    <property type="entry name" value="alpha_CA_prokaryotic_like"/>
    <property type="match status" value="1"/>
</dbReference>
<evidence type="ECO:0000256" key="3">
    <source>
        <dbReference type="ARBA" id="ARBA00022723"/>
    </source>
</evidence>
<sequence>MKLKIRDRQSQRNKKSVNEKAKAILICALAVLTLGCESNQKVTKVRETSHERNKELHWSYQGETGPEHWKEIEKDSDCGGKYQSPINIISIDAKVDDSMKPLDVHYSSKIKIKEVVNNGHSIQYNIEPGDYLNYKEDKYELKQIHFHAASEHTINGIQYPMVIHMVHVSDEGKFAVLAVMVKEGRENKLFTFLESYLPLKKEQIKQMNTSFDLNKCLPKDKGYFSYVGSLTTPPCTEGVNWFVFKKTITISLEQVKILQKLMPLNNCRKEQPLNGRIVKQTR</sequence>
<comment type="caution">
    <text evidence="8">The sequence shown here is derived from an EMBL/GenBank/DDBJ whole genome shotgun (WGS) entry which is preliminary data.</text>
</comment>
<dbReference type="PANTHER" id="PTHR18952:SF265">
    <property type="entry name" value="CARBONIC ANHYDRASE"/>
    <property type="match status" value="1"/>
</dbReference>
<dbReference type="InterPro" id="IPR041891">
    <property type="entry name" value="Alpha_CA_prokaryot-like"/>
</dbReference>
<keyword evidence="5" id="KW-0456">Lyase</keyword>
<dbReference type="RefSeq" id="WP_379667676.1">
    <property type="nucleotide sequence ID" value="NZ_JBHULH010000012.1"/>
</dbReference>
<evidence type="ECO:0000259" key="7">
    <source>
        <dbReference type="PROSITE" id="PS51144"/>
    </source>
</evidence>
<dbReference type="SMART" id="SM01057">
    <property type="entry name" value="Carb_anhydrase"/>
    <property type="match status" value="1"/>
</dbReference>
<dbReference type="Pfam" id="PF00194">
    <property type="entry name" value="Carb_anhydrase"/>
    <property type="match status" value="1"/>
</dbReference>
<dbReference type="SUPFAM" id="SSF51069">
    <property type="entry name" value="Carbonic anhydrase"/>
    <property type="match status" value="1"/>
</dbReference>
<evidence type="ECO:0000256" key="5">
    <source>
        <dbReference type="ARBA" id="ARBA00023239"/>
    </source>
</evidence>
<comment type="catalytic activity">
    <reaction evidence="6">
        <text>hydrogencarbonate + H(+) = CO2 + H2O</text>
        <dbReference type="Rhea" id="RHEA:10748"/>
        <dbReference type="ChEBI" id="CHEBI:15377"/>
        <dbReference type="ChEBI" id="CHEBI:15378"/>
        <dbReference type="ChEBI" id="CHEBI:16526"/>
        <dbReference type="ChEBI" id="CHEBI:17544"/>
        <dbReference type="EC" id="4.2.1.1"/>
    </reaction>
</comment>
<evidence type="ECO:0000256" key="1">
    <source>
        <dbReference type="ARBA" id="ARBA00010718"/>
    </source>
</evidence>
<reference evidence="9" key="1">
    <citation type="journal article" date="2019" name="Int. J. Syst. Evol. Microbiol.">
        <title>The Global Catalogue of Microorganisms (GCM) 10K type strain sequencing project: providing services to taxonomists for standard genome sequencing and annotation.</title>
        <authorList>
            <consortium name="The Broad Institute Genomics Platform"/>
            <consortium name="The Broad Institute Genome Sequencing Center for Infectious Disease"/>
            <person name="Wu L."/>
            <person name="Ma J."/>
        </authorList>
    </citation>
    <scope>NUCLEOTIDE SEQUENCE [LARGE SCALE GENOMIC DNA]</scope>
    <source>
        <strain evidence="9">KCTC 52127</strain>
    </source>
</reference>
<evidence type="ECO:0000256" key="2">
    <source>
        <dbReference type="ARBA" id="ARBA00012925"/>
    </source>
</evidence>
<keyword evidence="9" id="KW-1185">Reference proteome</keyword>
<organism evidence="8 9">
    <name type="scientific">Pseudotenacibaculum haliotis</name>
    <dbReference type="NCBI Taxonomy" id="1862138"/>
    <lineage>
        <taxon>Bacteria</taxon>
        <taxon>Pseudomonadati</taxon>
        <taxon>Bacteroidota</taxon>
        <taxon>Flavobacteriia</taxon>
        <taxon>Flavobacteriales</taxon>
        <taxon>Flavobacteriaceae</taxon>
        <taxon>Pseudotenacibaculum</taxon>
    </lineage>
</organism>